<dbReference type="Pfam" id="PF00034">
    <property type="entry name" value="Cytochrom_C"/>
    <property type="match status" value="1"/>
</dbReference>
<dbReference type="Ensembl" id="ENSCINT00000023541.2">
    <property type="protein sequence ID" value="ENSCINP00000023295.2"/>
    <property type="gene ID" value="ENSCING00000012495.2"/>
</dbReference>
<keyword evidence="5 9" id="KW-0349">Heme</keyword>
<organism evidence="13 14">
    <name type="scientific">Ciona intestinalis</name>
    <name type="common">Transparent sea squirt</name>
    <name type="synonym">Ascidia intestinalis</name>
    <dbReference type="NCBI Taxonomy" id="7719"/>
    <lineage>
        <taxon>Eukaryota</taxon>
        <taxon>Metazoa</taxon>
        <taxon>Chordata</taxon>
        <taxon>Tunicata</taxon>
        <taxon>Ascidiacea</taxon>
        <taxon>Phlebobranchia</taxon>
        <taxon>Cionidae</taxon>
        <taxon>Ciona</taxon>
    </lineage>
</organism>
<evidence type="ECO:0000256" key="4">
    <source>
        <dbReference type="ARBA" id="ARBA00022448"/>
    </source>
</evidence>
<evidence type="ECO:0000256" key="9">
    <source>
        <dbReference type="PROSITE-ProRule" id="PRU00433"/>
    </source>
</evidence>
<dbReference type="GO" id="GO:0006122">
    <property type="term" value="P:mitochondrial electron transport, ubiquinol to cytochrome c"/>
    <property type="evidence" value="ECO:0000318"/>
    <property type="project" value="GO_Central"/>
</dbReference>
<dbReference type="PANTHER" id="PTHR11961">
    <property type="entry name" value="CYTOCHROME C"/>
    <property type="match status" value="1"/>
</dbReference>
<dbReference type="HOGENOM" id="CLU_060944_3_2_1"/>
<keyword evidence="14" id="KW-1185">Reference proteome</keyword>
<dbReference type="PRINTS" id="PR00604">
    <property type="entry name" value="CYTCHRMECIAB"/>
</dbReference>
<name>F6U5C3_CIOIN</name>
<comment type="PTM">
    <text evidence="11">Binds 1 heme group per subunit.</text>
</comment>
<keyword evidence="6 9" id="KW-0479">Metal-binding</keyword>
<keyword evidence="7 11" id="KW-0249">Electron transport</keyword>
<comment type="similarity">
    <text evidence="3 10">Belongs to the cytochrome c family.</text>
</comment>
<dbReference type="InParanoid" id="F6U5C3"/>
<reference evidence="13" key="3">
    <citation type="submission" date="2025-08" db="UniProtKB">
        <authorList>
            <consortium name="Ensembl"/>
        </authorList>
    </citation>
    <scope>IDENTIFICATION</scope>
</reference>
<dbReference type="PROSITE" id="PS51007">
    <property type="entry name" value="CYTC"/>
    <property type="match status" value="1"/>
</dbReference>
<protein>
    <recommendedName>
        <fullName evidence="12">Cytochrome c domain-containing protein</fullName>
    </recommendedName>
</protein>
<dbReference type="AlphaFoldDB" id="F6U5C3"/>
<dbReference type="EMBL" id="EAAA01001792">
    <property type="status" value="NOT_ANNOTATED_CDS"/>
    <property type="molecule type" value="Genomic_DNA"/>
</dbReference>
<dbReference type="GO" id="GO:0005758">
    <property type="term" value="C:mitochondrial intermembrane space"/>
    <property type="evidence" value="ECO:0000318"/>
    <property type="project" value="GO_Central"/>
</dbReference>
<dbReference type="GO" id="GO:0009055">
    <property type="term" value="F:electron transfer activity"/>
    <property type="evidence" value="ECO:0000318"/>
    <property type="project" value="GO_Central"/>
</dbReference>
<feature type="domain" description="Cytochrome c" evidence="12">
    <location>
        <begin position="8"/>
        <end position="85"/>
    </location>
</feature>
<evidence type="ECO:0000313" key="13">
    <source>
        <dbReference type="Ensembl" id="ENSCINP00000023295.2"/>
    </source>
</evidence>
<dbReference type="Gene3D" id="1.10.760.10">
    <property type="entry name" value="Cytochrome c-like domain"/>
    <property type="match status" value="1"/>
</dbReference>
<evidence type="ECO:0000256" key="8">
    <source>
        <dbReference type="ARBA" id="ARBA00023004"/>
    </source>
</evidence>
<evidence type="ECO:0000256" key="1">
    <source>
        <dbReference type="ARBA" id="ARBA00002555"/>
    </source>
</evidence>
<evidence type="ECO:0000256" key="10">
    <source>
        <dbReference type="RuleBase" id="RU004426"/>
    </source>
</evidence>
<dbReference type="SUPFAM" id="SSF46626">
    <property type="entry name" value="Cytochrome c"/>
    <property type="match status" value="1"/>
</dbReference>
<dbReference type="Proteomes" id="UP000008144">
    <property type="component" value="Chromosome 3"/>
</dbReference>
<dbReference type="InterPro" id="IPR036909">
    <property type="entry name" value="Cyt_c-like_dom_sf"/>
</dbReference>
<accession>F6U5C3</accession>
<comment type="function">
    <text evidence="1 11">Electron carrier protein. The oxidized form of the cytochrome c heme group can accept an electron from the heme group of the cytochrome c1 subunit of cytochrome reductase. Cytochrome c then transfers this electron to the cytochrome oxidase complex, the final protein carrier in the mitochondrial electron-transport chain.</text>
</comment>
<evidence type="ECO:0000256" key="5">
    <source>
        <dbReference type="ARBA" id="ARBA00022617"/>
    </source>
</evidence>
<dbReference type="InterPro" id="IPR002327">
    <property type="entry name" value="Cyt_c_1A/1B"/>
</dbReference>
<evidence type="ECO:0000256" key="3">
    <source>
        <dbReference type="ARBA" id="ARBA00006488"/>
    </source>
</evidence>
<dbReference type="OMA" id="MAIMAIS"/>
<dbReference type="GO" id="GO:0006123">
    <property type="term" value="P:mitochondrial electron transport, cytochrome c to oxygen"/>
    <property type="evidence" value="ECO:0000318"/>
    <property type="project" value="GO_Central"/>
</dbReference>
<evidence type="ECO:0000256" key="7">
    <source>
        <dbReference type="ARBA" id="ARBA00022982"/>
    </source>
</evidence>
<sequence>MDETSQTGDIEKGKKIFIRKCKQCHTYEDNGKHKTGPNLFGLIGRRTGQSPGYTYTVSNTEKGIIWNEETLDIYLTNPRKYIPGG</sequence>
<keyword evidence="4 11" id="KW-0813">Transport</keyword>
<dbReference type="STRING" id="7719.ENSCINP00000023295"/>
<comment type="subcellular location">
    <subcellularLocation>
        <location evidence="2">Mitochondrion intermembrane space</location>
    </subcellularLocation>
</comment>
<evidence type="ECO:0000313" key="14">
    <source>
        <dbReference type="Proteomes" id="UP000008144"/>
    </source>
</evidence>
<keyword evidence="11" id="KW-0679">Respiratory chain</keyword>
<reference evidence="14" key="1">
    <citation type="journal article" date="2002" name="Science">
        <title>The draft genome of Ciona intestinalis: insights into chordate and vertebrate origins.</title>
        <authorList>
            <person name="Dehal P."/>
            <person name="Satou Y."/>
            <person name="Campbell R.K."/>
            <person name="Chapman J."/>
            <person name="Degnan B."/>
            <person name="De Tomaso A."/>
            <person name="Davidson B."/>
            <person name="Di Gregorio A."/>
            <person name="Gelpke M."/>
            <person name="Goodstein D.M."/>
            <person name="Harafuji N."/>
            <person name="Hastings K.E."/>
            <person name="Ho I."/>
            <person name="Hotta K."/>
            <person name="Huang W."/>
            <person name="Kawashima T."/>
            <person name="Lemaire P."/>
            <person name="Martinez D."/>
            <person name="Meinertzhagen I.A."/>
            <person name="Necula S."/>
            <person name="Nonaka M."/>
            <person name="Putnam N."/>
            <person name="Rash S."/>
            <person name="Saiga H."/>
            <person name="Satake M."/>
            <person name="Terry A."/>
            <person name="Yamada L."/>
            <person name="Wang H.G."/>
            <person name="Awazu S."/>
            <person name="Azumi K."/>
            <person name="Boore J."/>
            <person name="Branno M."/>
            <person name="Chin-Bow S."/>
            <person name="DeSantis R."/>
            <person name="Doyle S."/>
            <person name="Francino P."/>
            <person name="Keys D.N."/>
            <person name="Haga S."/>
            <person name="Hayashi H."/>
            <person name="Hino K."/>
            <person name="Imai K.S."/>
            <person name="Inaba K."/>
            <person name="Kano S."/>
            <person name="Kobayashi K."/>
            <person name="Kobayashi M."/>
            <person name="Lee B.I."/>
            <person name="Makabe K.W."/>
            <person name="Manohar C."/>
            <person name="Matassi G."/>
            <person name="Medina M."/>
            <person name="Mochizuki Y."/>
            <person name="Mount S."/>
            <person name="Morishita T."/>
            <person name="Miura S."/>
            <person name="Nakayama A."/>
            <person name="Nishizaka S."/>
            <person name="Nomoto H."/>
            <person name="Ohta F."/>
            <person name="Oishi K."/>
            <person name="Rigoutsos I."/>
            <person name="Sano M."/>
            <person name="Sasaki A."/>
            <person name="Sasakura Y."/>
            <person name="Shoguchi E."/>
            <person name="Shin-i T."/>
            <person name="Spagnuolo A."/>
            <person name="Stainier D."/>
            <person name="Suzuki M.M."/>
            <person name="Tassy O."/>
            <person name="Takatori N."/>
            <person name="Tokuoka M."/>
            <person name="Yagi K."/>
            <person name="Yoshizaki F."/>
            <person name="Wada S."/>
            <person name="Zhang C."/>
            <person name="Hyatt P.D."/>
            <person name="Larimer F."/>
            <person name="Detter C."/>
            <person name="Doggett N."/>
            <person name="Glavina T."/>
            <person name="Hawkins T."/>
            <person name="Richardson P."/>
            <person name="Lucas S."/>
            <person name="Kohara Y."/>
            <person name="Levine M."/>
            <person name="Satoh N."/>
            <person name="Rokhsar D.S."/>
        </authorList>
    </citation>
    <scope>NUCLEOTIDE SEQUENCE [LARGE SCALE GENOMIC DNA]</scope>
</reference>
<dbReference type="InterPro" id="IPR009056">
    <property type="entry name" value="Cyt_c-like_dom"/>
</dbReference>
<evidence type="ECO:0000256" key="11">
    <source>
        <dbReference type="RuleBase" id="RU004427"/>
    </source>
</evidence>
<dbReference type="GeneTree" id="ENSGT00940000157883"/>
<reference evidence="13" key="4">
    <citation type="submission" date="2025-09" db="UniProtKB">
        <authorList>
            <consortium name="Ensembl"/>
        </authorList>
    </citation>
    <scope>IDENTIFICATION</scope>
</reference>
<proteinExistence type="inferred from homology"/>
<keyword evidence="11" id="KW-0496">Mitochondrion</keyword>
<evidence type="ECO:0000256" key="2">
    <source>
        <dbReference type="ARBA" id="ARBA00004569"/>
    </source>
</evidence>
<evidence type="ECO:0000259" key="12">
    <source>
        <dbReference type="PROSITE" id="PS51007"/>
    </source>
</evidence>
<dbReference type="GO" id="GO:0046872">
    <property type="term" value="F:metal ion binding"/>
    <property type="evidence" value="ECO:0007669"/>
    <property type="project" value="UniProtKB-KW"/>
</dbReference>
<keyword evidence="8 9" id="KW-0408">Iron</keyword>
<dbReference type="GO" id="GO:0020037">
    <property type="term" value="F:heme binding"/>
    <property type="evidence" value="ECO:0007669"/>
    <property type="project" value="InterPro"/>
</dbReference>
<evidence type="ECO:0000256" key="6">
    <source>
        <dbReference type="ARBA" id="ARBA00022723"/>
    </source>
</evidence>
<reference evidence="13" key="2">
    <citation type="journal article" date="2008" name="Genome Biol.">
        <title>Improved genome assembly and evidence-based global gene model set for the chordate Ciona intestinalis: new insight into intron and operon populations.</title>
        <authorList>
            <person name="Satou Y."/>
            <person name="Mineta K."/>
            <person name="Ogasawara M."/>
            <person name="Sasakura Y."/>
            <person name="Shoguchi E."/>
            <person name="Ueno K."/>
            <person name="Yamada L."/>
            <person name="Matsumoto J."/>
            <person name="Wasserscheid J."/>
            <person name="Dewar K."/>
            <person name="Wiley G.B."/>
            <person name="Macmil S.L."/>
            <person name="Roe B.A."/>
            <person name="Zeller R.W."/>
            <person name="Hastings K.E."/>
            <person name="Lemaire P."/>
            <person name="Lindquist E."/>
            <person name="Endo T."/>
            <person name="Hotta K."/>
            <person name="Inaba K."/>
        </authorList>
    </citation>
    <scope>NUCLEOTIDE SEQUENCE [LARGE SCALE GENOMIC DNA]</scope>
    <source>
        <strain evidence="13">wild type</strain>
    </source>
</reference>